<organism evidence="2">
    <name type="scientific">uncultured Solirubrobacterales bacterium</name>
    <dbReference type="NCBI Taxonomy" id="768556"/>
    <lineage>
        <taxon>Bacteria</taxon>
        <taxon>Bacillati</taxon>
        <taxon>Actinomycetota</taxon>
        <taxon>Thermoleophilia</taxon>
        <taxon>Solirubrobacterales</taxon>
        <taxon>environmental samples</taxon>
    </lineage>
</organism>
<dbReference type="AlphaFoldDB" id="A0A6J4TBK8"/>
<evidence type="ECO:0000313" key="2">
    <source>
        <dbReference type="EMBL" id="CAA9519013.1"/>
    </source>
</evidence>
<evidence type="ECO:0000256" key="1">
    <source>
        <dbReference type="SAM" id="MobiDB-lite"/>
    </source>
</evidence>
<sequence>MVVAGSGRAKLDDEHHRARAPRRAPRRARSDASLRGRVRRVGAVAVGGRHEGDGEVIEDWWTD</sequence>
<feature type="region of interest" description="Disordered" evidence="1">
    <location>
        <begin position="1"/>
        <end position="35"/>
    </location>
</feature>
<accession>A0A6J4TBK8</accession>
<proteinExistence type="predicted"/>
<reference evidence="2" key="1">
    <citation type="submission" date="2020-02" db="EMBL/GenBank/DDBJ databases">
        <authorList>
            <person name="Meier V. D."/>
        </authorList>
    </citation>
    <scope>NUCLEOTIDE SEQUENCE</scope>
    <source>
        <strain evidence="2">AVDCRST_MAG45</strain>
    </source>
</reference>
<gene>
    <name evidence="2" type="ORF">AVDCRST_MAG45-2380</name>
</gene>
<protein>
    <submittedName>
        <fullName evidence="2">Uncharacterized protein</fullName>
    </submittedName>
</protein>
<dbReference type="EMBL" id="CADCVU010000205">
    <property type="protein sequence ID" value="CAA9519013.1"/>
    <property type="molecule type" value="Genomic_DNA"/>
</dbReference>
<name>A0A6J4TBK8_9ACTN</name>
<feature type="compositionally biased region" description="Basic residues" evidence="1">
    <location>
        <begin position="17"/>
        <end position="27"/>
    </location>
</feature>